<gene>
    <name evidence="1" type="ORF">IB75_06165</name>
</gene>
<reference evidence="1 2" key="1">
    <citation type="submission" date="2014-07" db="EMBL/GenBank/DDBJ databases">
        <title>Comparative analysis of Nitrosococcus oceani genome inventories of strains from Pacific and Atlantic gyres.</title>
        <authorList>
            <person name="Lim C.K."/>
            <person name="Wang L."/>
            <person name="Sayavedra-Soto L.A."/>
            <person name="Klotz M.G."/>
        </authorList>
    </citation>
    <scope>NUCLEOTIDE SEQUENCE [LARGE SCALE GENOMIC DNA]</scope>
    <source>
        <strain evidence="1 2">C-27</strain>
    </source>
</reference>
<protein>
    <submittedName>
        <fullName evidence="1">Uncharacterized protein</fullName>
    </submittedName>
</protein>
<feature type="non-terminal residue" evidence="1">
    <location>
        <position position="179"/>
    </location>
</feature>
<dbReference type="Proteomes" id="UP000028839">
    <property type="component" value="Unassembled WGS sequence"/>
</dbReference>
<evidence type="ECO:0000313" key="1">
    <source>
        <dbReference type="EMBL" id="KFI19855.1"/>
    </source>
</evidence>
<accession>A0A0E2Z8B7</accession>
<name>A0A0E2Z8B7_9GAMM</name>
<sequence>MTDCGSVPPHLVSLENSRFSAVLGRWLGHGPWGFYRSTRFRGSGAPRRTKKQNILGRIDIPIMNSPTRRSGFTGGCPAVRDQHITAIPGGLVLHLPSELIQPAIGNGFAQAAVSQHPLDIQILQADHWVLVDERGGNLVQKIPAAVLNPGMDSGNAHLLPAPPVRALTLLAQTTLGHFQ</sequence>
<comment type="caution">
    <text evidence="1">The sequence shown here is derived from an EMBL/GenBank/DDBJ whole genome shotgun (WGS) entry which is preliminary data.</text>
</comment>
<dbReference type="AlphaFoldDB" id="A0A0E2Z8B7"/>
<dbReference type="EMBL" id="JPGN01000035">
    <property type="protein sequence ID" value="KFI19855.1"/>
    <property type="molecule type" value="Genomic_DNA"/>
</dbReference>
<proteinExistence type="predicted"/>
<evidence type="ECO:0000313" key="2">
    <source>
        <dbReference type="Proteomes" id="UP000028839"/>
    </source>
</evidence>
<organism evidence="1 2">
    <name type="scientific">Nitrosococcus oceani C-27</name>
    <dbReference type="NCBI Taxonomy" id="314279"/>
    <lineage>
        <taxon>Bacteria</taxon>
        <taxon>Pseudomonadati</taxon>
        <taxon>Pseudomonadota</taxon>
        <taxon>Gammaproteobacteria</taxon>
        <taxon>Chromatiales</taxon>
        <taxon>Chromatiaceae</taxon>
        <taxon>Nitrosococcus</taxon>
    </lineage>
</organism>
<dbReference type="HOGENOM" id="CLU_1506533_0_0_6"/>